<feature type="region of interest" description="Disordered" evidence="7">
    <location>
        <begin position="419"/>
        <end position="451"/>
    </location>
</feature>
<name>A0A6A7A0T4_9PLEO</name>
<feature type="region of interest" description="Disordered" evidence="7">
    <location>
        <begin position="1"/>
        <end position="213"/>
    </location>
</feature>
<dbReference type="Pfam" id="PF08711">
    <property type="entry name" value="Med26"/>
    <property type="match status" value="1"/>
</dbReference>
<keyword evidence="9" id="KW-0251">Elongation factor</keyword>
<feature type="compositionally biased region" description="Acidic residues" evidence="7">
    <location>
        <begin position="44"/>
        <end position="64"/>
    </location>
</feature>
<evidence type="ECO:0000259" key="8">
    <source>
        <dbReference type="PROSITE" id="PS51319"/>
    </source>
</evidence>
<dbReference type="EMBL" id="MU006226">
    <property type="protein sequence ID" value="KAF2826394.1"/>
    <property type="molecule type" value="Genomic_DNA"/>
</dbReference>
<feature type="compositionally biased region" description="Low complexity" evidence="7">
    <location>
        <begin position="68"/>
        <end position="77"/>
    </location>
</feature>
<dbReference type="PANTHER" id="PTHR46010:SF1">
    <property type="entry name" value="PROTEIN IWS1 HOMOLOG"/>
    <property type="match status" value="1"/>
</dbReference>
<dbReference type="OrthoDB" id="21124at2759"/>
<evidence type="ECO:0000256" key="5">
    <source>
        <dbReference type="ARBA" id="ARBA00037992"/>
    </source>
</evidence>
<dbReference type="InterPro" id="IPR051037">
    <property type="entry name" value="RNAPII_TF_IWS1"/>
</dbReference>
<keyword evidence="10" id="KW-1185">Reference proteome</keyword>
<comment type="similarity">
    <text evidence="5">Belongs to the IWS1 family.</text>
</comment>
<feature type="compositionally biased region" description="Acidic residues" evidence="7">
    <location>
        <begin position="78"/>
        <end position="89"/>
    </location>
</feature>
<dbReference type="GO" id="GO:0016973">
    <property type="term" value="P:poly(A)+ mRNA export from nucleus"/>
    <property type="evidence" value="ECO:0007669"/>
    <property type="project" value="TreeGrafter"/>
</dbReference>
<evidence type="ECO:0000313" key="9">
    <source>
        <dbReference type="EMBL" id="KAF2826394.1"/>
    </source>
</evidence>
<feature type="compositionally biased region" description="Basic residues" evidence="7">
    <location>
        <begin position="131"/>
        <end position="143"/>
    </location>
</feature>
<protein>
    <submittedName>
        <fullName evidence="9">Transcriptional elongation factor-like protein Iws1</fullName>
    </submittedName>
</protein>
<evidence type="ECO:0000256" key="7">
    <source>
        <dbReference type="SAM" id="MobiDB-lite"/>
    </source>
</evidence>
<dbReference type="Proteomes" id="UP000799424">
    <property type="component" value="Unassembled WGS sequence"/>
</dbReference>
<dbReference type="FunFam" id="1.20.930.10:FF:000003">
    <property type="entry name" value="Putative Transcription factor IWS1"/>
    <property type="match status" value="1"/>
</dbReference>
<dbReference type="GO" id="GO:0005634">
    <property type="term" value="C:nucleus"/>
    <property type="evidence" value="ECO:0007669"/>
    <property type="project" value="UniProtKB-SubCell"/>
</dbReference>
<dbReference type="InterPro" id="IPR017923">
    <property type="entry name" value="TFIIS_N"/>
</dbReference>
<evidence type="ECO:0000256" key="1">
    <source>
        <dbReference type="ARBA" id="ARBA00023015"/>
    </source>
</evidence>
<organism evidence="9 10">
    <name type="scientific">Ophiobolus disseminans</name>
    <dbReference type="NCBI Taxonomy" id="1469910"/>
    <lineage>
        <taxon>Eukaryota</taxon>
        <taxon>Fungi</taxon>
        <taxon>Dikarya</taxon>
        <taxon>Ascomycota</taxon>
        <taxon>Pezizomycotina</taxon>
        <taxon>Dothideomycetes</taxon>
        <taxon>Pleosporomycetidae</taxon>
        <taxon>Pleosporales</taxon>
        <taxon>Pleosporineae</taxon>
        <taxon>Phaeosphaeriaceae</taxon>
        <taxon>Ophiobolus</taxon>
    </lineage>
</organism>
<keyword evidence="3 6" id="KW-0539">Nucleus</keyword>
<dbReference type="Gene3D" id="1.20.930.10">
    <property type="entry name" value="Conserved domain common to transcription factors TFIIS, elongin A, CRSP70"/>
    <property type="match status" value="1"/>
</dbReference>
<feature type="domain" description="TFIIS N-terminal" evidence="8">
    <location>
        <begin position="277"/>
        <end position="354"/>
    </location>
</feature>
<keyword evidence="2" id="KW-0804">Transcription</keyword>
<evidence type="ECO:0000313" key="10">
    <source>
        <dbReference type="Proteomes" id="UP000799424"/>
    </source>
</evidence>
<dbReference type="AlphaFoldDB" id="A0A6A7A0T4"/>
<keyword evidence="1" id="KW-0805">Transcription regulation</keyword>
<evidence type="ECO:0000256" key="2">
    <source>
        <dbReference type="ARBA" id="ARBA00023163"/>
    </source>
</evidence>
<dbReference type="PANTHER" id="PTHR46010">
    <property type="entry name" value="PROTEIN IWS1 HOMOLOG"/>
    <property type="match status" value="1"/>
</dbReference>
<sequence length="451" mass="50752">MEDVEFNEDHSRSPLPEAGNDPGDPLRPEIEEEYSTRNPPLGDPDQDMEVTEDKEEMPDDDDINEGGLSDNESALSDALDDDQLDEQFGEFDASNIAIEERPAQAIDEDTVKQIGVHKRKRAAGEGEEPKKKKKRADKPRRKKKDGEDDQGADDGSRKSRRSKKEGRVRGASPDDEEHLTPEERRKRALDRQINALVKSAGSSRRKKKDGIDLEQMADQEIEEMRKRMAAAAEADNEGRKRNEPARHKLKLLPEVVSLLNKNSLRETIVDPEVNLLESVRFFLEPLSDGSLPAYDIQKELFASLARLPINKDTLVASGIGKVIMFYIKSKKPELAIKRQAERLFTDWTRPILRRTDDYRKKEFAQADYDPTKVAAPRTAAASQAAQIAARRKKELEAPKAFQRARMEAGPTTYTIAPKSNVVFNENKGRSNNNPDILKHIRKNAGGGGGRR</sequence>
<gene>
    <name evidence="9" type="ORF">CC86DRAFT_467106</name>
</gene>
<evidence type="ECO:0000256" key="6">
    <source>
        <dbReference type="PROSITE-ProRule" id="PRU00649"/>
    </source>
</evidence>
<comment type="subcellular location">
    <subcellularLocation>
        <location evidence="6">Nucleus</location>
    </subcellularLocation>
</comment>
<dbReference type="InterPro" id="IPR035441">
    <property type="entry name" value="TFIIS/LEDGF_dom_sf"/>
</dbReference>
<evidence type="ECO:0000256" key="3">
    <source>
        <dbReference type="ARBA" id="ARBA00023242"/>
    </source>
</evidence>
<accession>A0A6A7A0T4</accession>
<evidence type="ECO:0000256" key="4">
    <source>
        <dbReference type="ARBA" id="ARBA00037349"/>
    </source>
</evidence>
<keyword evidence="9" id="KW-0648">Protein biosynthesis</keyword>
<dbReference type="PROSITE" id="PS51319">
    <property type="entry name" value="TFIIS_N"/>
    <property type="match status" value="1"/>
</dbReference>
<proteinExistence type="inferred from homology"/>
<dbReference type="GO" id="GO:0003746">
    <property type="term" value="F:translation elongation factor activity"/>
    <property type="evidence" value="ECO:0007669"/>
    <property type="project" value="UniProtKB-KW"/>
</dbReference>
<reference evidence="9" key="1">
    <citation type="journal article" date="2020" name="Stud. Mycol.">
        <title>101 Dothideomycetes genomes: a test case for predicting lifestyles and emergence of pathogens.</title>
        <authorList>
            <person name="Haridas S."/>
            <person name="Albert R."/>
            <person name="Binder M."/>
            <person name="Bloem J."/>
            <person name="Labutti K."/>
            <person name="Salamov A."/>
            <person name="Andreopoulos B."/>
            <person name="Baker S."/>
            <person name="Barry K."/>
            <person name="Bills G."/>
            <person name="Bluhm B."/>
            <person name="Cannon C."/>
            <person name="Castanera R."/>
            <person name="Culley D."/>
            <person name="Daum C."/>
            <person name="Ezra D."/>
            <person name="Gonzalez J."/>
            <person name="Henrissat B."/>
            <person name="Kuo A."/>
            <person name="Liang C."/>
            <person name="Lipzen A."/>
            <person name="Lutzoni F."/>
            <person name="Magnuson J."/>
            <person name="Mondo S."/>
            <person name="Nolan M."/>
            <person name="Ohm R."/>
            <person name="Pangilinan J."/>
            <person name="Park H.-J."/>
            <person name="Ramirez L."/>
            <person name="Alfaro M."/>
            <person name="Sun H."/>
            <person name="Tritt A."/>
            <person name="Yoshinaga Y."/>
            <person name="Zwiers L.-H."/>
            <person name="Turgeon B."/>
            <person name="Goodwin S."/>
            <person name="Spatafora J."/>
            <person name="Crous P."/>
            <person name="Grigoriev I."/>
        </authorList>
    </citation>
    <scope>NUCLEOTIDE SEQUENCE</scope>
    <source>
        <strain evidence="9">CBS 113818</strain>
    </source>
</reference>
<comment type="function">
    <text evidence="4">Transcription factor involved in RNA polymerase II transcription regulation. May function in both SPT15/TBP post-recruitment and recruitment steps of transcription.</text>
</comment>